<keyword evidence="1" id="KW-0812">Transmembrane</keyword>
<dbReference type="Proteomes" id="UP000501812">
    <property type="component" value="Chromosome"/>
</dbReference>
<keyword evidence="1" id="KW-1133">Transmembrane helix</keyword>
<dbReference type="EMBL" id="CP051774">
    <property type="protein sequence ID" value="QJE94477.1"/>
    <property type="molecule type" value="Genomic_DNA"/>
</dbReference>
<dbReference type="RefSeq" id="WP_169452698.1">
    <property type="nucleotide sequence ID" value="NZ_CP051774.1"/>
</dbReference>
<name>A0A858RCF7_9BACT</name>
<proteinExistence type="predicted"/>
<evidence type="ECO:0000313" key="3">
    <source>
        <dbReference type="Proteomes" id="UP000501812"/>
    </source>
</evidence>
<feature type="transmembrane region" description="Helical" evidence="1">
    <location>
        <begin position="115"/>
        <end position="138"/>
    </location>
</feature>
<keyword evidence="1" id="KW-0472">Membrane</keyword>
<evidence type="ECO:0000313" key="2">
    <source>
        <dbReference type="EMBL" id="QJE94477.1"/>
    </source>
</evidence>
<protein>
    <submittedName>
        <fullName evidence="2">Uncharacterized protein</fullName>
    </submittedName>
</protein>
<evidence type="ECO:0000256" key="1">
    <source>
        <dbReference type="SAM" id="Phobius"/>
    </source>
</evidence>
<reference evidence="2 3" key="1">
    <citation type="submission" date="2020-04" db="EMBL/GenBank/DDBJ databases">
        <title>Luteolibacter sp. G-1-1-1 isolated from soil.</title>
        <authorList>
            <person name="Dahal R.H."/>
        </authorList>
    </citation>
    <scope>NUCLEOTIDE SEQUENCE [LARGE SCALE GENOMIC DNA]</scope>
    <source>
        <strain evidence="2 3">G-1-1-1</strain>
    </source>
</reference>
<organism evidence="2 3">
    <name type="scientific">Luteolibacter luteus</name>
    <dbReference type="NCBI Taxonomy" id="2728835"/>
    <lineage>
        <taxon>Bacteria</taxon>
        <taxon>Pseudomonadati</taxon>
        <taxon>Verrucomicrobiota</taxon>
        <taxon>Verrucomicrobiia</taxon>
        <taxon>Verrucomicrobiales</taxon>
        <taxon>Verrucomicrobiaceae</taxon>
        <taxon>Luteolibacter</taxon>
    </lineage>
</organism>
<sequence>MKPRPLKRSLTFWSGILVMFFTVWAWVDSNMMESRVSRGRFAAFHNYGVIRFQKTNHPGPTAAQRGPNPESWPLFLPVIFCRGGTAPEGNVAHVEEASFEKQLRNYMSTEPPDTWIMVIPHWLIILAVALPWSGMLLWRAKRSRPL</sequence>
<accession>A0A858RCF7</accession>
<gene>
    <name evidence="2" type="ORF">HHL09_01290</name>
</gene>
<dbReference type="KEGG" id="luo:HHL09_01290"/>
<keyword evidence="3" id="KW-1185">Reference proteome</keyword>
<dbReference type="AlphaFoldDB" id="A0A858RCF7"/>